<sequence>MVADKERHCGAPSSDSGREQLEQRGFPCGSGRGPPEMLRVLSGTLKILSGDRKVSVDFNRAGEPRTRWQVREPSVGRTDKTDGGRCLAAGTRNLDQQAPHPSPG</sequence>
<gene>
    <name evidence="2" type="ORF">NDU88_004915</name>
</gene>
<evidence type="ECO:0000256" key="1">
    <source>
        <dbReference type="SAM" id="MobiDB-lite"/>
    </source>
</evidence>
<comment type="caution">
    <text evidence="2">The sequence shown here is derived from an EMBL/GenBank/DDBJ whole genome shotgun (WGS) entry which is preliminary data.</text>
</comment>
<accession>A0AAV7N4D9</accession>
<organism evidence="2 3">
    <name type="scientific">Pleurodeles waltl</name>
    <name type="common">Iberian ribbed newt</name>
    <dbReference type="NCBI Taxonomy" id="8319"/>
    <lineage>
        <taxon>Eukaryota</taxon>
        <taxon>Metazoa</taxon>
        <taxon>Chordata</taxon>
        <taxon>Craniata</taxon>
        <taxon>Vertebrata</taxon>
        <taxon>Euteleostomi</taxon>
        <taxon>Amphibia</taxon>
        <taxon>Batrachia</taxon>
        <taxon>Caudata</taxon>
        <taxon>Salamandroidea</taxon>
        <taxon>Salamandridae</taxon>
        <taxon>Pleurodelinae</taxon>
        <taxon>Pleurodeles</taxon>
    </lineage>
</organism>
<evidence type="ECO:0000313" key="2">
    <source>
        <dbReference type="EMBL" id="KAJ1107525.1"/>
    </source>
</evidence>
<proteinExistence type="predicted"/>
<feature type="region of interest" description="Disordered" evidence="1">
    <location>
        <begin position="1"/>
        <end position="35"/>
    </location>
</feature>
<reference evidence="2" key="1">
    <citation type="journal article" date="2022" name="bioRxiv">
        <title>Sequencing and chromosome-scale assembly of the giantPleurodeles waltlgenome.</title>
        <authorList>
            <person name="Brown T."/>
            <person name="Elewa A."/>
            <person name="Iarovenko S."/>
            <person name="Subramanian E."/>
            <person name="Araus A.J."/>
            <person name="Petzold A."/>
            <person name="Susuki M."/>
            <person name="Suzuki K.-i.T."/>
            <person name="Hayashi T."/>
            <person name="Toyoda A."/>
            <person name="Oliveira C."/>
            <person name="Osipova E."/>
            <person name="Leigh N.D."/>
            <person name="Simon A."/>
            <person name="Yun M.H."/>
        </authorList>
    </citation>
    <scope>NUCLEOTIDE SEQUENCE</scope>
    <source>
        <strain evidence="2">20211129_DDA</strain>
        <tissue evidence="2">Liver</tissue>
    </source>
</reference>
<name>A0AAV7N4D9_PLEWA</name>
<keyword evidence="3" id="KW-1185">Reference proteome</keyword>
<feature type="region of interest" description="Disordered" evidence="1">
    <location>
        <begin position="63"/>
        <end position="104"/>
    </location>
</feature>
<protein>
    <submittedName>
        <fullName evidence="2">Uncharacterized protein</fullName>
    </submittedName>
</protein>
<dbReference type="Proteomes" id="UP001066276">
    <property type="component" value="Chromosome 9"/>
</dbReference>
<dbReference type="EMBL" id="JANPWB010000013">
    <property type="protein sequence ID" value="KAJ1107525.1"/>
    <property type="molecule type" value="Genomic_DNA"/>
</dbReference>
<dbReference type="AlphaFoldDB" id="A0AAV7N4D9"/>
<evidence type="ECO:0000313" key="3">
    <source>
        <dbReference type="Proteomes" id="UP001066276"/>
    </source>
</evidence>